<protein>
    <recommendedName>
        <fullName evidence="3">Trehalose-phosphatase</fullName>
    </recommendedName>
</protein>
<keyword evidence="2" id="KW-1185">Reference proteome</keyword>
<dbReference type="InterPro" id="IPR036412">
    <property type="entry name" value="HAD-like_sf"/>
</dbReference>
<name>A0A2S4VT73_9BASI</name>
<accession>A0A2S4VT73</accession>
<dbReference type="InterPro" id="IPR023214">
    <property type="entry name" value="HAD_sf"/>
</dbReference>
<dbReference type="VEuPathDB" id="FungiDB:PSTT_04396"/>
<dbReference type="Proteomes" id="UP000239156">
    <property type="component" value="Unassembled WGS sequence"/>
</dbReference>
<gene>
    <name evidence="1" type="ORF">PSTT_04396</name>
</gene>
<sequence>MGFPAAIIGSPGAVKAILGEARSSGGPVCVATDFNGVLVKKAKGVGPDPAYMEYVRSDVLSPLTQTKHTVYVASSKTAPQLQALLGNVPHLGISAEHDMITKAPDSRQFYYTTIKSSAWQEKFSKMEIPEGWKVKGDHQFSKIIEFPEGYGHGRAQADLQLELNRVGATDFVAVPDGSKNQVMLAHTGRGKGNLVERLLNDKRNRFAYGISFGDKLADVGMHEAMKKKGFAGVIVGPRLREQAERLGYFHLEGPEEVHAVLQGLAKIS</sequence>
<dbReference type="AlphaFoldDB" id="A0A2S4VT73"/>
<dbReference type="SUPFAM" id="SSF56784">
    <property type="entry name" value="HAD-like"/>
    <property type="match status" value="1"/>
</dbReference>
<organism evidence="1 2">
    <name type="scientific">Puccinia striiformis</name>
    <dbReference type="NCBI Taxonomy" id="27350"/>
    <lineage>
        <taxon>Eukaryota</taxon>
        <taxon>Fungi</taxon>
        <taxon>Dikarya</taxon>
        <taxon>Basidiomycota</taxon>
        <taxon>Pucciniomycotina</taxon>
        <taxon>Pucciniomycetes</taxon>
        <taxon>Pucciniales</taxon>
        <taxon>Pucciniaceae</taxon>
        <taxon>Puccinia</taxon>
    </lineage>
</organism>
<reference evidence="1" key="1">
    <citation type="submission" date="2017-12" db="EMBL/GenBank/DDBJ databases">
        <title>Gene loss provides genomic basis for host adaptation in cereal stripe rust fungi.</title>
        <authorList>
            <person name="Xia C."/>
        </authorList>
    </citation>
    <scope>NUCLEOTIDE SEQUENCE [LARGE SCALE GENOMIC DNA]</scope>
    <source>
        <strain evidence="1">93-210</strain>
    </source>
</reference>
<comment type="caution">
    <text evidence="1">The sequence shown here is derived from an EMBL/GenBank/DDBJ whole genome shotgun (WGS) entry which is preliminary data.</text>
</comment>
<evidence type="ECO:0000313" key="2">
    <source>
        <dbReference type="Proteomes" id="UP000239156"/>
    </source>
</evidence>
<dbReference type="Gene3D" id="3.40.50.1000">
    <property type="entry name" value="HAD superfamily/HAD-like"/>
    <property type="match status" value="1"/>
</dbReference>
<evidence type="ECO:0008006" key="3">
    <source>
        <dbReference type="Google" id="ProtNLM"/>
    </source>
</evidence>
<proteinExistence type="predicted"/>
<dbReference type="EMBL" id="PKSL01000029">
    <property type="protein sequence ID" value="POW12725.1"/>
    <property type="molecule type" value="Genomic_DNA"/>
</dbReference>
<evidence type="ECO:0000313" key="1">
    <source>
        <dbReference type="EMBL" id="POW12725.1"/>
    </source>
</evidence>